<proteinExistence type="predicted"/>
<dbReference type="RefSeq" id="WP_013703615.1">
    <property type="nucleotide sequence ID" value="NC_015387.1"/>
</dbReference>
<dbReference type="KEGG" id="mhd:Marky_0817"/>
<gene>
    <name evidence="1" type="ordered locus">Marky_0817</name>
</gene>
<dbReference type="OrthoDB" id="9780944at2"/>
<evidence type="ECO:0000313" key="1">
    <source>
        <dbReference type="EMBL" id="AEB11564.1"/>
    </source>
</evidence>
<reference evidence="1 2" key="1">
    <citation type="journal article" date="2012" name="Stand. Genomic Sci.">
        <title>Complete genome sequence of the aerobic, heterotroph Marinithermus hydrothermalis type strain (T1(T)) from a deep-sea hydrothermal vent chimney.</title>
        <authorList>
            <person name="Copeland A."/>
            <person name="Gu W."/>
            <person name="Yasawong M."/>
            <person name="Lapidus A."/>
            <person name="Lucas S."/>
            <person name="Deshpande S."/>
            <person name="Pagani I."/>
            <person name="Tapia R."/>
            <person name="Cheng J.F."/>
            <person name="Goodwin L.A."/>
            <person name="Pitluck S."/>
            <person name="Liolios K."/>
            <person name="Ivanova N."/>
            <person name="Mavromatis K."/>
            <person name="Mikhailova N."/>
            <person name="Pati A."/>
            <person name="Chen A."/>
            <person name="Palaniappan K."/>
            <person name="Land M."/>
            <person name="Pan C."/>
            <person name="Brambilla E.M."/>
            <person name="Rohde M."/>
            <person name="Tindall B.J."/>
            <person name="Sikorski J."/>
            <person name="Goker M."/>
            <person name="Detter J.C."/>
            <person name="Bristow J."/>
            <person name="Eisen J.A."/>
            <person name="Markowitz V."/>
            <person name="Hugenholtz P."/>
            <person name="Kyrpides N.C."/>
            <person name="Klenk H.P."/>
            <person name="Woyke T."/>
        </authorList>
    </citation>
    <scope>NUCLEOTIDE SEQUENCE [LARGE SCALE GENOMIC DNA]</scope>
    <source>
        <strain evidence="2">DSM 14884 / JCM 11576 / T1</strain>
    </source>
</reference>
<name>F2NNX6_MARHT</name>
<evidence type="ECO:0000313" key="2">
    <source>
        <dbReference type="Proteomes" id="UP000007030"/>
    </source>
</evidence>
<dbReference type="EMBL" id="CP002630">
    <property type="protein sequence ID" value="AEB11564.1"/>
    <property type="molecule type" value="Genomic_DNA"/>
</dbReference>
<accession>F2NNX6</accession>
<keyword evidence="2" id="KW-1185">Reference proteome</keyword>
<dbReference type="AlphaFoldDB" id="F2NNX6"/>
<organism evidence="1 2">
    <name type="scientific">Marinithermus hydrothermalis (strain DSM 14884 / JCM 11576 / T1)</name>
    <dbReference type="NCBI Taxonomy" id="869210"/>
    <lineage>
        <taxon>Bacteria</taxon>
        <taxon>Thermotogati</taxon>
        <taxon>Deinococcota</taxon>
        <taxon>Deinococci</taxon>
        <taxon>Thermales</taxon>
        <taxon>Thermaceae</taxon>
        <taxon>Marinithermus</taxon>
    </lineage>
</organism>
<dbReference type="HOGENOM" id="CLU_1007311_0_0_0"/>
<dbReference type="STRING" id="869210.Marky_0817"/>
<dbReference type="Proteomes" id="UP000007030">
    <property type="component" value="Chromosome"/>
</dbReference>
<evidence type="ECO:0008006" key="3">
    <source>
        <dbReference type="Google" id="ProtNLM"/>
    </source>
</evidence>
<sequence>MPKRVVSVSIGSSKRNARAEIEVLGETFILERIGTDGSFEKAIQLIQELDGKVDAFGLGGLDLYLYAAGRRYAIRDALKLARAAKKTPVVDGSGLKHTLERRVVQQLDETIGWRGRRVLMTAGVDRFGMAEAFWEAKADVLYGDFIFALGLPIPLRTLTSLQLLARVLLPVFTQLPFKWLYPTGSKQEKRVQDWRRRYYDWAEVVAGDFLYIKRFMPDEMHGKIILANTTTKEDVEELRAKGVKALITTTPRLNGRSFGTNVMEAFFVALAERFPLSEADYLHYIEALGLKPEITELNP</sequence>
<dbReference type="eggNOG" id="COG5322">
    <property type="taxonomic scope" value="Bacteria"/>
</dbReference>
<protein>
    <recommendedName>
        <fullName evidence="3">Quinate 5-dehydrogenase</fullName>
    </recommendedName>
</protein>